<dbReference type="EMBL" id="VSSQ01077688">
    <property type="protein sequence ID" value="MPN27700.1"/>
    <property type="molecule type" value="Genomic_DNA"/>
</dbReference>
<name>A0A645GNE6_9ZZZZ</name>
<reference evidence="1" key="1">
    <citation type="submission" date="2019-08" db="EMBL/GenBank/DDBJ databases">
        <authorList>
            <person name="Kucharzyk K."/>
            <person name="Murdoch R.W."/>
            <person name="Higgins S."/>
            <person name="Loffler F."/>
        </authorList>
    </citation>
    <scope>NUCLEOTIDE SEQUENCE</scope>
</reference>
<accession>A0A645GNE6</accession>
<comment type="caution">
    <text evidence="1">The sequence shown here is derived from an EMBL/GenBank/DDBJ whole genome shotgun (WGS) entry which is preliminary data.</text>
</comment>
<gene>
    <name evidence="1" type="ORF">SDC9_175134</name>
</gene>
<evidence type="ECO:0000313" key="1">
    <source>
        <dbReference type="EMBL" id="MPN27700.1"/>
    </source>
</evidence>
<sequence length="76" mass="8623">MYQRRFRRLKVPAPGAGVAGRHARAGALAHIAQQRRLRGRIEAGEEPQRNVRVVLRLVHQNMAHGLVRRGKAQPHH</sequence>
<organism evidence="1">
    <name type="scientific">bioreactor metagenome</name>
    <dbReference type="NCBI Taxonomy" id="1076179"/>
    <lineage>
        <taxon>unclassified sequences</taxon>
        <taxon>metagenomes</taxon>
        <taxon>ecological metagenomes</taxon>
    </lineage>
</organism>
<protein>
    <submittedName>
        <fullName evidence="1">Uncharacterized protein</fullName>
    </submittedName>
</protein>
<proteinExistence type="predicted"/>
<dbReference type="AlphaFoldDB" id="A0A645GNE6"/>